<feature type="transmembrane region" description="Helical" evidence="6">
    <location>
        <begin position="353"/>
        <end position="373"/>
    </location>
</feature>
<proteinExistence type="inferred from homology"/>
<evidence type="ECO:0000256" key="1">
    <source>
        <dbReference type="ARBA" id="ARBA00004141"/>
    </source>
</evidence>
<organism evidence="8 9">
    <name type="scientific">Skeletonema marinoi</name>
    <dbReference type="NCBI Taxonomy" id="267567"/>
    <lineage>
        <taxon>Eukaryota</taxon>
        <taxon>Sar</taxon>
        <taxon>Stramenopiles</taxon>
        <taxon>Ochrophyta</taxon>
        <taxon>Bacillariophyta</taxon>
        <taxon>Coscinodiscophyceae</taxon>
        <taxon>Thalassiosirophycidae</taxon>
        <taxon>Thalassiosirales</taxon>
        <taxon>Skeletonemataceae</taxon>
        <taxon>Skeletonema</taxon>
        <taxon>Skeletonema marinoi-dohrnii complex</taxon>
    </lineage>
</organism>
<feature type="transmembrane region" description="Helical" evidence="6">
    <location>
        <begin position="511"/>
        <end position="529"/>
    </location>
</feature>
<feature type="transmembrane region" description="Helical" evidence="6">
    <location>
        <begin position="324"/>
        <end position="347"/>
    </location>
</feature>
<dbReference type="GO" id="GO:0016020">
    <property type="term" value="C:membrane"/>
    <property type="evidence" value="ECO:0007669"/>
    <property type="project" value="UniProtKB-SubCell"/>
</dbReference>
<dbReference type="AlphaFoldDB" id="A0AAD8YE89"/>
<evidence type="ECO:0000256" key="7">
    <source>
        <dbReference type="SAM" id="SignalP"/>
    </source>
</evidence>
<feature type="chain" id="PRO_5042038478" evidence="7">
    <location>
        <begin position="28"/>
        <end position="576"/>
    </location>
</feature>
<keyword evidence="9" id="KW-1185">Reference proteome</keyword>
<keyword evidence="7" id="KW-0732">Signal</keyword>
<feature type="transmembrane region" description="Helical" evidence="6">
    <location>
        <begin position="259"/>
        <end position="276"/>
    </location>
</feature>
<feature type="transmembrane region" description="Helical" evidence="6">
    <location>
        <begin position="133"/>
        <end position="156"/>
    </location>
</feature>
<dbReference type="Pfam" id="PF01554">
    <property type="entry name" value="MatE"/>
    <property type="match status" value="1"/>
</dbReference>
<evidence type="ECO:0000256" key="6">
    <source>
        <dbReference type="SAM" id="Phobius"/>
    </source>
</evidence>
<feature type="transmembrane region" description="Helical" evidence="6">
    <location>
        <begin position="443"/>
        <end position="462"/>
    </location>
</feature>
<evidence type="ECO:0000256" key="5">
    <source>
        <dbReference type="ARBA" id="ARBA00023136"/>
    </source>
</evidence>
<keyword evidence="5 6" id="KW-0472">Membrane</keyword>
<keyword evidence="4 6" id="KW-1133">Transmembrane helix</keyword>
<feature type="transmembrane region" description="Helical" evidence="6">
    <location>
        <begin position="482"/>
        <end position="499"/>
    </location>
</feature>
<comment type="caution">
    <text evidence="8">The sequence shown here is derived from an EMBL/GenBank/DDBJ whole genome shotgun (WGS) entry which is preliminary data.</text>
</comment>
<feature type="signal peptide" evidence="7">
    <location>
        <begin position="1"/>
        <end position="27"/>
    </location>
</feature>
<evidence type="ECO:0000256" key="2">
    <source>
        <dbReference type="ARBA" id="ARBA00010199"/>
    </source>
</evidence>
<reference evidence="8" key="1">
    <citation type="submission" date="2023-06" db="EMBL/GenBank/DDBJ databases">
        <title>Survivors Of The Sea: Transcriptome response of Skeletonema marinoi to long-term dormancy.</title>
        <authorList>
            <person name="Pinder M.I.M."/>
            <person name="Kourtchenko O."/>
            <person name="Robertson E.K."/>
            <person name="Larsson T."/>
            <person name="Maumus F."/>
            <person name="Osuna-Cruz C.M."/>
            <person name="Vancaester E."/>
            <person name="Stenow R."/>
            <person name="Vandepoele K."/>
            <person name="Ploug H."/>
            <person name="Bruchert V."/>
            <person name="Godhe A."/>
            <person name="Topel M."/>
        </authorList>
    </citation>
    <scope>NUCLEOTIDE SEQUENCE</scope>
    <source>
        <strain evidence="8">R05AC</strain>
    </source>
</reference>
<protein>
    <submittedName>
        <fullName evidence="8">Multidrug and toxic compound extrusion (MATE) family protein</fullName>
    </submittedName>
</protein>
<evidence type="ECO:0000256" key="4">
    <source>
        <dbReference type="ARBA" id="ARBA00022989"/>
    </source>
</evidence>
<name>A0AAD8YE89_9STRA</name>
<feature type="transmembrane region" description="Helical" evidence="6">
    <location>
        <begin position="282"/>
        <end position="303"/>
    </location>
</feature>
<dbReference type="PANTHER" id="PTHR42893">
    <property type="entry name" value="PROTEIN DETOXIFICATION 44, CHLOROPLASTIC-RELATED"/>
    <property type="match status" value="1"/>
</dbReference>
<dbReference type="InterPro" id="IPR002528">
    <property type="entry name" value="MATE_fam"/>
</dbReference>
<evidence type="ECO:0000313" key="8">
    <source>
        <dbReference type="EMBL" id="KAK1744698.1"/>
    </source>
</evidence>
<accession>A0AAD8YE89</accession>
<dbReference type="PANTHER" id="PTHR42893:SF9">
    <property type="entry name" value="PROTEIN DETOXIFICATION 46, CHLOROPLASTIC"/>
    <property type="match status" value="1"/>
</dbReference>
<dbReference type="GO" id="GO:0042910">
    <property type="term" value="F:xenobiotic transmembrane transporter activity"/>
    <property type="evidence" value="ECO:0007669"/>
    <property type="project" value="InterPro"/>
</dbReference>
<comment type="similarity">
    <text evidence="2">Belongs to the multi antimicrobial extrusion (MATE) (TC 2.A.66.1) family.</text>
</comment>
<comment type="subcellular location">
    <subcellularLocation>
        <location evidence="1">Membrane</location>
        <topology evidence="1">Multi-pass membrane protein</topology>
    </subcellularLocation>
</comment>
<sequence length="576" mass="62327">MTLGKKCSSASLITLCCLIIWSREASGLQVAQYNHCRISPLGSSFQAPIQSRPIQHRRVLALSATSKDDKEETVEKESSTSSFVGLPSYKRIFFFVASTVVIWVSEPLLSLVDSAAVGRYASLSSSSQSVIQLAALGPATMLCDSTMYLTTFISMATTNKLARAFARNDVDDQVSTLSHVMGLSLSVGILITLLINFAGENILAAIIGPASTASVETTKQVLSAALDYSRIRSIVSPLAVMGLTSQAVLLCSQDTKTPGLAVLVASLVNIIGDYILVAKMNWGIRGAAWATSMASILANGILVRKVWQKMQRWKDNQSQKVQDIPFLSLPNRAAFISLIQLAGPIFFVLIGKIMGYSSMTITAGSFGIAPLACHNVLMRVFFFFATCGDALSHSAQTFLPGLLYRKKLHEEAISTSLTTTARNKDIESTNDDSTNPRTFLKRLLFFSVGAGVFNSLAGRYIANSAGGTFTTDSSLVALMSRASPFMGLANFIHPITMTLEGSIIAGRDAGYLVATYVFSLVLLLSQLRYRCSEFVAVYHALLLFQIVRIIQFGLRVWKRTSVSQKKLIEGTEACAA</sequence>
<gene>
    <name evidence="8" type="ORF">QTG54_003989</name>
</gene>
<dbReference type="GO" id="GO:0015297">
    <property type="term" value="F:antiporter activity"/>
    <property type="evidence" value="ECO:0007669"/>
    <property type="project" value="InterPro"/>
</dbReference>
<feature type="transmembrane region" description="Helical" evidence="6">
    <location>
        <begin position="92"/>
        <end position="112"/>
    </location>
</feature>
<dbReference type="Proteomes" id="UP001224775">
    <property type="component" value="Unassembled WGS sequence"/>
</dbReference>
<evidence type="ECO:0000313" key="9">
    <source>
        <dbReference type="Proteomes" id="UP001224775"/>
    </source>
</evidence>
<keyword evidence="3 6" id="KW-0812">Transmembrane</keyword>
<evidence type="ECO:0000256" key="3">
    <source>
        <dbReference type="ARBA" id="ARBA00022692"/>
    </source>
</evidence>
<feature type="transmembrane region" description="Helical" evidence="6">
    <location>
        <begin position="176"/>
        <end position="197"/>
    </location>
</feature>
<dbReference type="InterPro" id="IPR044644">
    <property type="entry name" value="DinF-like"/>
</dbReference>
<feature type="transmembrane region" description="Helical" evidence="6">
    <location>
        <begin position="535"/>
        <end position="557"/>
    </location>
</feature>
<dbReference type="EMBL" id="JATAAI010000006">
    <property type="protein sequence ID" value="KAK1744698.1"/>
    <property type="molecule type" value="Genomic_DNA"/>
</dbReference>